<feature type="domain" description="N-acetyltransferase" evidence="1">
    <location>
        <begin position="394"/>
        <end position="541"/>
    </location>
</feature>
<evidence type="ECO:0000259" key="1">
    <source>
        <dbReference type="PROSITE" id="PS51186"/>
    </source>
</evidence>
<proteinExistence type="predicted"/>
<dbReference type="Gene3D" id="3.40.630.30">
    <property type="match status" value="1"/>
</dbReference>
<dbReference type="InterPro" id="IPR000182">
    <property type="entry name" value="GNAT_dom"/>
</dbReference>
<organism evidence="2">
    <name type="scientific">marine sediment metagenome</name>
    <dbReference type="NCBI Taxonomy" id="412755"/>
    <lineage>
        <taxon>unclassified sequences</taxon>
        <taxon>metagenomes</taxon>
        <taxon>ecological metagenomes</taxon>
    </lineage>
</organism>
<dbReference type="Gene3D" id="3.40.50.1000">
    <property type="entry name" value="HAD superfamily/HAD-like"/>
    <property type="match status" value="1"/>
</dbReference>
<dbReference type="AlphaFoldDB" id="A0A0F9UEK3"/>
<dbReference type="InterPro" id="IPR010037">
    <property type="entry name" value="FkbH_domain"/>
</dbReference>
<evidence type="ECO:0000313" key="2">
    <source>
        <dbReference type="EMBL" id="KKN91630.1"/>
    </source>
</evidence>
<reference evidence="2" key="1">
    <citation type="journal article" date="2015" name="Nature">
        <title>Complex archaea that bridge the gap between prokaryotes and eukaryotes.</title>
        <authorList>
            <person name="Spang A."/>
            <person name="Saw J.H."/>
            <person name="Jorgensen S.L."/>
            <person name="Zaremba-Niedzwiedzka K."/>
            <person name="Martijn J."/>
            <person name="Lind A.E."/>
            <person name="van Eijk R."/>
            <person name="Schleper C."/>
            <person name="Guy L."/>
            <person name="Ettema T.J."/>
        </authorList>
    </citation>
    <scope>NUCLEOTIDE SEQUENCE</scope>
</reference>
<dbReference type="GO" id="GO:0016747">
    <property type="term" value="F:acyltransferase activity, transferring groups other than amino-acyl groups"/>
    <property type="evidence" value="ECO:0007669"/>
    <property type="project" value="InterPro"/>
</dbReference>
<sequence length="559" mass="58416">MPTAEPPEAGAIIRAADAGRGALSRVLREVRQRLGTARAATLLRDAGVGAALRPVRLFLVTSYQPRAIDDALRLAFAIAGFDLKTVAVEGLAEAAGRALDAAGQGRFDGAILSIAATGTKTVHDETARVAARLAETLQCPLAIIGETDAAGTGDAGAGVFRRPVAPELAGNAPLFDTRFAASLGTIPSERGADAIADTAAGFAARIMGSAPKLLITDLDDTLWRGVAGETGDLAMHATYAAALAALAARGLVLAAASRNEAEVARAALADLAHDAPSGVPRFAALAVDWADKADLVANILDQLGLAAEHTLLIDDDPVNCALVAARFPAVDVRRFAHPDSFAAMLLADPLLAAGERPVLSETRAAHYQRRAEVERLRATETDAAAFLARLETRLTILPLDAASRPRAAELARRDNQFVLTAERPNEMELDRRSSSLDFLVRLDDVFGGHGIVGLVLADRDGEAVVIRNLYLSCRALQRRVETAMLAVLCRRAAAAGARRIIGTVAAMDRNRPARGLFAEAGFGQDGECWVLDFDPASKTPGMAAPAGLAIVDGAEGEAP</sequence>
<dbReference type="EMBL" id="LAZR01000102">
    <property type="protein sequence ID" value="KKN91630.1"/>
    <property type="molecule type" value="Genomic_DNA"/>
</dbReference>
<dbReference type="InterPro" id="IPR036412">
    <property type="entry name" value="HAD-like_sf"/>
</dbReference>
<dbReference type="SUPFAM" id="SSF56784">
    <property type="entry name" value="HAD-like"/>
    <property type="match status" value="1"/>
</dbReference>
<dbReference type="InterPro" id="IPR016181">
    <property type="entry name" value="Acyl_CoA_acyltransferase"/>
</dbReference>
<dbReference type="PROSITE" id="PS51186">
    <property type="entry name" value="GNAT"/>
    <property type="match status" value="1"/>
</dbReference>
<protein>
    <recommendedName>
        <fullName evidence="1">N-acetyltransferase domain-containing protein</fullName>
    </recommendedName>
</protein>
<dbReference type="SUPFAM" id="SSF55729">
    <property type="entry name" value="Acyl-CoA N-acyltransferases (Nat)"/>
    <property type="match status" value="1"/>
</dbReference>
<comment type="caution">
    <text evidence="2">The sequence shown here is derived from an EMBL/GenBank/DDBJ whole genome shotgun (WGS) entry which is preliminary data.</text>
</comment>
<accession>A0A0F9UEK3</accession>
<name>A0A0F9UEK3_9ZZZZ</name>
<dbReference type="NCBIfam" id="TIGR01686">
    <property type="entry name" value="FkbH"/>
    <property type="match status" value="1"/>
</dbReference>
<dbReference type="InterPro" id="IPR023214">
    <property type="entry name" value="HAD_sf"/>
</dbReference>
<gene>
    <name evidence="2" type="ORF">LCGC14_0217390</name>
</gene>